<evidence type="ECO:0000313" key="3">
    <source>
        <dbReference type="EMBL" id="OGF65215.1"/>
    </source>
</evidence>
<dbReference type="InterPro" id="IPR003961">
    <property type="entry name" value="FN3_dom"/>
</dbReference>
<dbReference type="Gene3D" id="2.60.40.10">
    <property type="entry name" value="Immunoglobulins"/>
    <property type="match status" value="2"/>
</dbReference>
<dbReference type="Proteomes" id="UP000178943">
    <property type="component" value="Unassembled WGS sequence"/>
</dbReference>
<reference evidence="3 4" key="1">
    <citation type="journal article" date="2016" name="Nat. Commun.">
        <title>Thousands of microbial genomes shed light on interconnected biogeochemical processes in an aquifer system.</title>
        <authorList>
            <person name="Anantharaman K."/>
            <person name="Brown C.T."/>
            <person name="Hug L.A."/>
            <person name="Sharon I."/>
            <person name="Castelle C.J."/>
            <person name="Probst A.J."/>
            <person name="Thomas B.C."/>
            <person name="Singh A."/>
            <person name="Wilkins M.J."/>
            <person name="Karaoz U."/>
            <person name="Brodie E.L."/>
            <person name="Williams K.H."/>
            <person name="Hubbard S.S."/>
            <person name="Banfield J.F."/>
        </authorList>
    </citation>
    <scope>NUCLEOTIDE SEQUENCE [LARGE SCALE GENOMIC DNA]</scope>
</reference>
<comment type="caution">
    <text evidence="3">The sequence shown here is derived from an EMBL/GenBank/DDBJ whole genome shotgun (WGS) entry which is preliminary data.</text>
</comment>
<proteinExistence type="predicted"/>
<sequence length="377" mass="42587">MLLHLISLLIYIIMFFLERISFAISSNGLLMLSQSCYYKCFYVLCVVFFLFSCGKKGPPLPPFVTISEKINDMQVHQVGEKVQVVFSLPMKNIDGSQPAQATKVTIYRTAGTTPVEIKPVVELNDVEINKFLIENKVLLYDNQIPEKYFKEKQELSYYALVDSKKGKNAGPSNKVSVKVTEPLSKPLNPVAELKENKICIKWEYKQPKDESIQFNIYKGTMPEVAVLTPYNTQLVEGFLLEDSAIVPGETVYYLIRAVHKDTKQESDNSDIVQAVYRDVFPPAAPAEVVAVVLKEGIELHWKSVDAMDLGGYKVYRKTKKDTEFSLITPENIMEISFKDSEVEAGKEYEYYITAVDVAVPANESKPSGIVKVKFNPE</sequence>
<keyword evidence="1" id="KW-0812">Transmembrane</keyword>
<dbReference type="InterPro" id="IPR013783">
    <property type="entry name" value="Ig-like_fold"/>
</dbReference>
<feature type="transmembrane region" description="Helical" evidence="1">
    <location>
        <begin position="36"/>
        <end position="52"/>
    </location>
</feature>
<gene>
    <name evidence="3" type="ORF">A2Y62_17815</name>
</gene>
<dbReference type="InterPro" id="IPR036116">
    <property type="entry name" value="FN3_sf"/>
</dbReference>
<dbReference type="PROSITE" id="PS50853">
    <property type="entry name" value="FN3"/>
    <property type="match status" value="1"/>
</dbReference>
<feature type="domain" description="Fibronectin type-III" evidence="2">
    <location>
        <begin position="281"/>
        <end position="377"/>
    </location>
</feature>
<keyword evidence="1" id="KW-0472">Membrane</keyword>
<evidence type="ECO:0000256" key="1">
    <source>
        <dbReference type="SAM" id="Phobius"/>
    </source>
</evidence>
<feature type="transmembrane region" description="Helical" evidence="1">
    <location>
        <begin position="6"/>
        <end position="24"/>
    </location>
</feature>
<protein>
    <recommendedName>
        <fullName evidence="2">Fibronectin type-III domain-containing protein</fullName>
    </recommendedName>
</protein>
<dbReference type="AlphaFoldDB" id="A0A1F5VP95"/>
<dbReference type="EMBL" id="MFGW01000114">
    <property type="protein sequence ID" value="OGF65215.1"/>
    <property type="molecule type" value="Genomic_DNA"/>
</dbReference>
<dbReference type="CDD" id="cd00063">
    <property type="entry name" value="FN3"/>
    <property type="match status" value="1"/>
</dbReference>
<accession>A0A1F5VP95</accession>
<evidence type="ECO:0000313" key="4">
    <source>
        <dbReference type="Proteomes" id="UP000178943"/>
    </source>
</evidence>
<name>A0A1F5VP95_9BACT</name>
<dbReference type="SUPFAM" id="SSF49265">
    <property type="entry name" value="Fibronectin type III"/>
    <property type="match status" value="1"/>
</dbReference>
<dbReference type="STRING" id="1817863.A2Y62_17815"/>
<evidence type="ECO:0000259" key="2">
    <source>
        <dbReference type="PROSITE" id="PS50853"/>
    </source>
</evidence>
<organism evidence="3 4">
    <name type="scientific">Candidatus Fischerbacteria bacterium RBG_13_37_8</name>
    <dbReference type="NCBI Taxonomy" id="1817863"/>
    <lineage>
        <taxon>Bacteria</taxon>
        <taxon>Candidatus Fischeribacteriota</taxon>
    </lineage>
</organism>
<keyword evidence="1" id="KW-1133">Transmembrane helix</keyword>